<feature type="compositionally biased region" description="Polar residues" evidence="1">
    <location>
        <begin position="922"/>
        <end position="939"/>
    </location>
</feature>
<dbReference type="InterPro" id="IPR036734">
    <property type="entry name" value="Neur_chan_lig-bd_sf"/>
</dbReference>
<feature type="transmembrane region" description="Helical" evidence="2">
    <location>
        <begin position="1687"/>
        <end position="1706"/>
    </location>
</feature>
<feature type="compositionally biased region" description="Polar residues" evidence="1">
    <location>
        <begin position="887"/>
        <end position="897"/>
    </location>
</feature>
<sequence length="1874" mass="201906">MILLISNSIVSALARPQYDNPSLPPENQTTSKPVKISGDVHPEKAEENHVSRLTGGDAPSSSLSNNNESLQRRTGRPLASVQIESSEGTPRNALGAQNSGKELQPPTSQELTRAPGLLNPPSDYATGALPGGSSPAPTPSAEEQQFQQQFQNKGSISSSRAEDSYASPANGPTLEVQSPAQLQHGTNGEGSAKSLNKEKTSENELIDFPSIGKQPAGILRTSPSETLKTGYEGPAEGLSTDTPLTVKHPETPTASQTLKNNIAITSANNDVQGNAATLPKESKSENNEARFDQSTTNAPTERQNIAKLSAASGTLPPSMEPSAPAISTSETEIPQQTLVHSNQISNASSPGHAALISSSGQSNNPEAVASVSSKQSQDAKNPAVQGSAQSNAYESGSELSASSTSEKSQTLSSVIGHPSESQSTTQKYWTFSVTSAKAEDTTASSHQTEKSVQEVMQGLSQAGDATPTVKANFPTSGGITPSSIEAQSPLVVFNRVDSKSVEAKLSPGSGSTSSSQQQPFSYESVPSSETQNLIHNNNDDKSSVGAGEKSGETPKASIAAVVTPDQKQEQRPIANGVYEETGLTHDKPSESQKQSPDQTAVQPQQSESNQPTEELHPGVPETTTSSSENAPLQPQQSAPIQLSKESKINPEPSQDSNDTVTVAPQATTTLSQVTPTSPSPIIDEPKQQGLGGYGGADSDSRPAVQPSLPSNLVPSDEQNSKHSTEAQSSTDHYAVPKVNKPNENEEPTIIDTSIATTTEQTTTATLLQTEKKLQSSAELHAPELPASDRYELPKSNEITQTTLASASVTEATSISVPAESPQQSNIDQSAGEKPDLTWSNTPTTVQEAATDAAKGQPGDINQPNTASNTTTSIEQPQKEVMSEMGSKPQSEVYNGAESLTTKATTSITSIHVNQNGGGVATLDSSQTTAGSQEQETTTPIVIINETKSEEKPVPPAGTSTNTLVDSSAPSSDVRESVQATPDAQPGYGPQQEKQDVESQTAASAPPIENTASPTLITPESTANEALPTEKSPESAIKPEAEQLTTESAAISGISSELTPSLEGSQTPDVTTVSPEAPNFATVSSISAQNAIQTPNRRWKIDQGSEYEAPVSAPIDQGINAPSAHFTSAEPTSAVTPSSMETNSSVDSTSITYSGVNNIVAEVTSQPESNPTNTTRDLPNHITSLSTYINPRRNNSVAITDASQSRVAEKKVIVSKTVTTDHLRAHQTPTSHPIEPSGYGQNGVININNFKFCTNQVTNTPSADVQHDVVVSSANKDSLLSSLPVKRTDSTNKRKSKWRPFEMNCSAEVDERGPELCQEWAKGGLCESHRATMFLFCRKTCLCIGPQLESLGESMTISSGGETDESGANSQQFVRRKRRRHSRNNRFERLQSQKAKDHEMRKCDWNFYVFFLILYINDFHGFTAETSMDSNDCSFRQNITDIKKISIDRLEVLEDCVFHYLTQREARLSALEGIKSLESTPPPEYPLKISIDRYDVLQIDLLQKASAEFNIHGDLYLSWNDSRLMWNDTDWKIDTFELHDGQQVWTPTFSDESDCGLSEGCISKVSDVALNSDGKVTARLTFRYPSFCHINFYRYPEETNDCKLFLILSNTEHPIKYDIQTRERAYLFKPVIISKLDNEKGSTILTNVETSVWTVEDRTVEIVKIGEFKSDYIKLSVHAKKEMSTLKIALSLPVTIATMLMLVSPLFGDLKTQAFVKLLTLTLQTMSFLFLCSIAPPNGFGGSKPKLYTFYEFLFFLTFVSILVTLVCLALCRVKRSVPASHSLYLTAKVINHFLCCIEPDPATSYQRHFEVDNTPFDTISNNGGAVGRCSSAANHDVNSNDYSLEWKHIYIAANNLFSGISFSIFCFVIIFGIL</sequence>
<dbReference type="GO" id="GO:0016020">
    <property type="term" value="C:membrane"/>
    <property type="evidence" value="ECO:0007669"/>
    <property type="project" value="InterPro"/>
</dbReference>
<dbReference type="Proteomes" id="UP001201812">
    <property type="component" value="Unassembled WGS sequence"/>
</dbReference>
<feature type="region of interest" description="Disordered" evidence="1">
    <location>
        <begin position="13"/>
        <end position="487"/>
    </location>
</feature>
<comment type="caution">
    <text evidence="4">The sequence shown here is derived from an EMBL/GenBank/DDBJ whole genome shotgun (WGS) entry which is preliminary data.</text>
</comment>
<feature type="compositionally biased region" description="Polar residues" evidence="1">
    <location>
        <begin position="859"/>
        <end position="875"/>
    </location>
</feature>
<dbReference type="Gene3D" id="2.70.170.10">
    <property type="entry name" value="Neurotransmitter-gated ion-channel ligand-binding domain"/>
    <property type="match status" value="1"/>
</dbReference>
<dbReference type="InterPro" id="IPR006202">
    <property type="entry name" value="Neur_chan_lig-bd"/>
</dbReference>
<feature type="compositionally biased region" description="Polar residues" evidence="1">
    <location>
        <begin position="1124"/>
        <end position="1146"/>
    </location>
</feature>
<evidence type="ECO:0000259" key="3">
    <source>
        <dbReference type="SMART" id="SM00254"/>
    </source>
</evidence>
<evidence type="ECO:0000256" key="2">
    <source>
        <dbReference type="SAM" id="Phobius"/>
    </source>
</evidence>
<accession>A0AAD4NLI3</accession>
<feature type="compositionally biased region" description="Polar residues" evidence="1">
    <location>
        <begin position="837"/>
        <end position="847"/>
    </location>
</feature>
<feature type="compositionally biased region" description="Basic and acidic residues" evidence="1">
    <location>
        <begin position="38"/>
        <end position="50"/>
    </location>
</feature>
<feature type="compositionally biased region" description="Basic residues" evidence="1">
    <location>
        <begin position="1373"/>
        <end position="1383"/>
    </location>
</feature>
<dbReference type="SMART" id="SM00254">
    <property type="entry name" value="ShKT"/>
    <property type="match status" value="1"/>
</dbReference>
<feature type="compositionally biased region" description="Low complexity" evidence="1">
    <location>
        <begin position="125"/>
        <end position="151"/>
    </location>
</feature>
<dbReference type="InterPro" id="IPR003582">
    <property type="entry name" value="ShKT_dom"/>
</dbReference>
<feature type="compositionally biased region" description="Polar residues" evidence="1">
    <location>
        <begin position="292"/>
        <end position="303"/>
    </location>
</feature>
<proteinExistence type="predicted"/>
<evidence type="ECO:0000313" key="5">
    <source>
        <dbReference type="Proteomes" id="UP001201812"/>
    </source>
</evidence>
<evidence type="ECO:0000256" key="1">
    <source>
        <dbReference type="SAM" id="MobiDB-lite"/>
    </source>
</evidence>
<feature type="compositionally biased region" description="Low complexity" evidence="1">
    <location>
        <begin position="394"/>
        <end position="413"/>
    </location>
</feature>
<feature type="transmembrane region" description="Helical" evidence="2">
    <location>
        <begin position="1849"/>
        <end position="1873"/>
    </location>
</feature>
<dbReference type="SUPFAM" id="SSF63712">
    <property type="entry name" value="Nicotinic receptor ligand binding domain-like"/>
    <property type="match status" value="1"/>
</dbReference>
<feature type="compositionally biased region" description="Polar residues" evidence="1">
    <location>
        <begin position="591"/>
        <end position="612"/>
    </location>
</feature>
<feature type="region of interest" description="Disordered" evidence="1">
    <location>
        <begin position="771"/>
        <end position="897"/>
    </location>
</feature>
<dbReference type="GO" id="GO:0005230">
    <property type="term" value="F:extracellular ligand-gated monoatomic ion channel activity"/>
    <property type="evidence" value="ECO:0007669"/>
    <property type="project" value="InterPro"/>
</dbReference>
<feature type="compositionally biased region" description="Polar residues" evidence="1">
    <location>
        <begin position="419"/>
        <end position="446"/>
    </location>
</feature>
<keyword evidence="5" id="KW-1185">Reference proteome</keyword>
<feature type="transmembrane region" description="Helical" evidence="2">
    <location>
        <begin position="1713"/>
        <end position="1735"/>
    </location>
</feature>
<dbReference type="Pfam" id="PF02931">
    <property type="entry name" value="Neur_chan_LBD"/>
    <property type="match status" value="1"/>
</dbReference>
<feature type="compositionally biased region" description="Polar residues" evidence="1">
    <location>
        <begin position="957"/>
        <end position="970"/>
    </location>
</feature>
<feature type="region of interest" description="Disordered" evidence="1">
    <location>
        <begin position="501"/>
        <end position="757"/>
    </location>
</feature>
<feature type="compositionally biased region" description="Basic and acidic residues" evidence="1">
    <location>
        <begin position="280"/>
        <end position="291"/>
    </location>
</feature>
<feature type="compositionally biased region" description="Polar residues" evidence="1">
    <location>
        <begin position="707"/>
        <end position="717"/>
    </location>
</feature>
<name>A0AAD4NLI3_9BILA</name>
<reference evidence="4" key="1">
    <citation type="submission" date="2022-01" db="EMBL/GenBank/DDBJ databases">
        <title>Genome Sequence Resource for Two Populations of Ditylenchus destructor, the Migratory Endoparasitic Phytonematode.</title>
        <authorList>
            <person name="Zhang H."/>
            <person name="Lin R."/>
            <person name="Xie B."/>
        </authorList>
    </citation>
    <scope>NUCLEOTIDE SEQUENCE</scope>
    <source>
        <strain evidence="4">BazhouSP</strain>
    </source>
</reference>
<keyword evidence="2" id="KW-0812">Transmembrane</keyword>
<feature type="compositionally biased region" description="Polar residues" evidence="1">
    <location>
        <begin position="356"/>
        <end position="393"/>
    </location>
</feature>
<feature type="compositionally biased region" description="Polar residues" evidence="1">
    <location>
        <begin position="1354"/>
        <end position="1372"/>
    </location>
</feature>
<feature type="compositionally biased region" description="Polar residues" evidence="1">
    <location>
        <begin position="524"/>
        <end position="536"/>
    </location>
</feature>
<keyword evidence="2" id="KW-0472">Membrane</keyword>
<gene>
    <name evidence="4" type="ORF">DdX_00939</name>
</gene>
<dbReference type="EMBL" id="JAKKPZ010000001">
    <property type="protein sequence ID" value="KAI1728739.1"/>
    <property type="molecule type" value="Genomic_DNA"/>
</dbReference>
<keyword evidence="2" id="KW-1133">Transmembrane helix</keyword>
<feature type="compositionally biased region" description="Low complexity" evidence="1">
    <location>
        <begin position="60"/>
        <end position="69"/>
    </location>
</feature>
<feature type="compositionally biased region" description="Polar residues" evidence="1">
    <location>
        <begin position="175"/>
        <end position="186"/>
    </location>
</feature>
<feature type="compositionally biased region" description="Polar residues" evidence="1">
    <location>
        <begin position="325"/>
        <end position="349"/>
    </location>
</feature>
<feature type="compositionally biased region" description="Polar residues" evidence="1">
    <location>
        <begin position="651"/>
        <end position="676"/>
    </location>
</feature>
<feature type="region of interest" description="Disordered" evidence="1">
    <location>
        <begin position="1119"/>
        <end position="1146"/>
    </location>
</feature>
<protein>
    <submittedName>
        <fullName evidence="4">Neurotransmitter-gated ion-channel ligand binding domain-containing protein</fullName>
    </submittedName>
</protein>
<feature type="compositionally biased region" description="Low complexity" evidence="1">
    <location>
        <begin position="506"/>
        <end position="521"/>
    </location>
</feature>
<feature type="region of interest" description="Disordered" evidence="1">
    <location>
        <begin position="1354"/>
        <end position="1390"/>
    </location>
</feature>
<organism evidence="4 5">
    <name type="scientific">Ditylenchus destructor</name>
    <dbReference type="NCBI Taxonomy" id="166010"/>
    <lineage>
        <taxon>Eukaryota</taxon>
        <taxon>Metazoa</taxon>
        <taxon>Ecdysozoa</taxon>
        <taxon>Nematoda</taxon>
        <taxon>Chromadorea</taxon>
        <taxon>Rhabditida</taxon>
        <taxon>Tylenchina</taxon>
        <taxon>Tylenchomorpha</taxon>
        <taxon>Sphaerularioidea</taxon>
        <taxon>Anguinidae</taxon>
        <taxon>Anguininae</taxon>
        <taxon>Ditylenchus</taxon>
    </lineage>
</organism>
<feature type="compositionally biased region" description="Polar residues" evidence="1">
    <location>
        <begin position="473"/>
        <end position="486"/>
    </location>
</feature>
<feature type="domain" description="ShKT" evidence="3">
    <location>
        <begin position="1303"/>
        <end position="1343"/>
    </location>
</feature>
<feature type="compositionally biased region" description="Polar residues" evidence="1">
    <location>
        <begin position="1009"/>
        <end position="1023"/>
    </location>
</feature>
<evidence type="ECO:0000313" key="4">
    <source>
        <dbReference type="EMBL" id="KAI1728739.1"/>
    </source>
</evidence>
<feature type="compositionally biased region" description="Polar residues" evidence="1">
    <location>
        <begin position="796"/>
        <end position="828"/>
    </location>
</feature>
<feature type="transmembrane region" description="Helical" evidence="2">
    <location>
        <begin position="1747"/>
        <end position="1771"/>
    </location>
</feature>
<feature type="compositionally biased region" description="Polar residues" evidence="1">
    <location>
        <begin position="252"/>
        <end position="275"/>
    </location>
</feature>
<feature type="compositionally biased region" description="Polar residues" evidence="1">
    <location>
        <begin position="621"/>
        <end position="640"/>
    </location>
</feature>
<feature type="compositionally biased region" description="Basic and acidic residues" evidence="1">
    <location>
        <begin position="1030"/>
        <end position="1040"/>
    </location>
</feature>
<feature type="region of interest" description="Disordered" evidence="1">
    <location>
        <begin position="913"/>
        <end position="1046"/>
    </location>
</feature>
<feature type="compositionally biased region" description="Polar residues" evidence="1">
    <location>
        <begin position="82"/>
        <end position="111"/>
    </location>
</feature>